<gene>
    <name evidence="1" type="ORF">Taro_043173</name>
</gene>
<accession>A0A843WFR1</accession>
<dbReference type="EMBL" id="NMUH01004631">
    <property type="protein sequence ID" value="MQM10283.1"/>
    <property type="molecule type" value="Genomic_DNA"/>
</dbReference>
<sequence length="70" mass="7425">VAFFFIAALNPGTGKFVTDCGGTAGVDDTLRSTVWCNTIGHRRLLAKALRMGKTGCSWGYNGSNLVETEA</sequence>
<dbReference type="AlphaFoldDB" id="A0A843WFR1"/>
<evidence type="ECO:0000313" key="2">
    <source>
        <dbReference type="Proteomes" id="UP000652761"/>
    </source>
</evidence>
<proteinExistence type="predicted"/>
<comment type="caution">
    <text evidence="1">The sequence shown here is derived from an EMBL/GenBank/DDBJ whole genome shotgun (WGS) entry which is preliminary data.</text>
</comment>
<feature type="non-terminal residue" evidence="1">
    <location>
        <position position="1"/>
    </location>
</feature>
<feature type="non-terminal residue" evidence="1">
    <location>
        <position position="70"/>
    </location>
</feature>
<protein>
    <submittedName>
        <fullName evidence="1">Uncharacterized protein</fullName>
    </submittedName>
</protein>
<reference evidence="1" key="1">
    <citation type="submission" date="2017-07" db="EMBL/GenBank/DDBJ databases">
        <title>Taro Niue Genome Assembly and Annotation.</title>
        <authorList>
            <person name="Atibalentja N."/>
            <person name="Keating K."/>
            <person name="Fields C.J."/>
        </authorList>
    </citation>
    <scope>NUCLEOTIDE SEQUENCE</scope>
    <source>
        <strain evidence="1">Niue_2</strain>
        <tissue evidence="1">Leaf</tissue>
    </source>
</reference>
<dbReference type="Proteomes" id="UP000652761">
    <property type="component" value="Unassembled WGS sequence"/>
</dbReference>
<evidence type="ECO:0000313" key="1">
    <source>
        <dbReference type="EMBL" id="MQM10283.1"/>
    </source>
</evidence>
<name>A0A843WFR1_COLES</name>
<keyword evidence="2" id="KW-1185">Reference proteome</keyword>
<organism evidence="1 2">
    <name type="scientific">Colocasia esculenta</name>
    <name type="common">Wild taro</name>
    <name type="synonym">Arum esculentum</name>
    <dbReference type="NCBI Taxonomy" id="4460"/>
    <lineage>
        <taxon>Eukaryota</taxon>
        <taxon>Viridiplantae</taxon>
        <taxon>Streptophyta</taxon>
        <taxon>Embryophyta</taxon>
        <taxon>Tracheophyta</taxon>
        <taxon>Spermatophyta</taxon>
        <taxon>Magnoliopsida</taxon>
        <taxon>Liliopsida</taxon>
        <taxon>Araceae</taxon>
        <taxon>Aroideae</taxon>
        <taxon>Colocasieae</taxon>
        <taxon>Colocasia</taxon>
    </lineage>
</organism>